<dbReference type="Proteomes" id="UP000694700">
    <property type="component" value="Unplaced"/>
</dbReference>
<organism evidence="1 2">
    <name type="scientific">Cyprinus carpio</name>
    <name type="common">Common carp</name>
    <dbReference type="NCBI Taxonomy" id="7962"/>
    <lineage>
        <taxon>Eukaryota</taxon>
        <taxon>Metazoa</taxon>
        <taxon>Chordata</taxon>
        <taxon>Craniata</taxon>
        <taxon>Vertebrata</taxon>
        <taxon>Euteleostomi</taxon>
        <taxon>Actinopterygii</taxon>
        <taxon>Neopterygii</taxon>
        <taxon>Teleostei</taxon>
        <taxon>Ostariophysi</taxon>
        <taxon>Cypriniformes</taxon>
        <taxon>Cyprinidae</taxon>
        <taxon>Cyprininae</taxon>
        <taxon>Cyprinus</taxon>
    </lineage>
</organism>
<sequence length="137" mass="15071">MILSAQGRDNNSEELLPGSLHVSCERGTHSRRNHNGQAVSQKLYGKIVRIHVQFLRVQHAQFGIGFLDIIHVLHGSVKPMEHNNSVSKTCEVPLGPGIHNQGPTIQHNIHFLIIQLAENVLDVGTLLVSPHNHAVGL</sequence>
<evidence type="ECO:0000313" key="1">
    <source>
        <dbReference type="Ensembl" id="ENSCCRP00015021242.1"/>
    </source>
</evidence>
<protein>
    <submittedName>
        <fullName evidence="1">Uncharacterized protein</fullName>
    </submittedName>
</protein>
<accession>A0A8C1TDB6</accession>
<dbReference type="AlphaFoldDB" id="A0A8C1TDB6"/>
<dbReference type="Ensembl" id="ENSCCRT00015022015.1">
    <property type="protein sequence ID" value="ENSCCRP00015021242.1"/>
    <property type="gene ID" value="ENSCCRG00015009183.1"/>
</dbReference>
<dbReference type="Proteomes" id="UP000694701">
    <property type="component" value="Unplaced"/>
</dbReference>
<name>A0A8C1TDB6_CYPCA</name>
<evidence type="ECO:0000313" key="2">
    <source>
        <dbReference type="Proteomes" id="UP000694700"/>
    </source>
</evidence>
<dbReference type="Ensembl" id="ENSCCRT00020043909.1">
    <property type="protein sequence ID" value="ENSCCRP00020040239.1"/>
    <property type="gene ID" value="ENSCCRG00020017943.1"/>
</dbReference>
<proteinExistence type="predicted"/>
<reference evidence="1" key="1">
    <citation type="submission" date="2025-05" db="UniProtKB">
        <authorList>
            <consortium name="Ensembl"/>
        </authorList>
    </citation>
    <scope>IDENTIFICATION</scope>
</reference>